<dbReference type="SUPFAM" id="SSF57850">
    <property type="entry name" value="RING/U-box"/>
    <property type="match status" value="1"/>
</dbReference>
<keyword evidence="6" id="KW-0479">Metal-binding</keyword>
<reference evidence="13" key="1">
    <citation type="journal article" date="2023" name="Insect Mol. Biol.">
        <title>Genome sequencing provides insights into the evolution of gene families encoding plant cell wall-degrading enzymes in longhorned beetles.</title>
        <authorList>
            <person name="Shin N.R."/>
            <person name="Okamura Y."/>
            <person name="Kirsch R."/>
            <person name="Pauchet Y."/>
        </authorList>
    </citation>
    <scope>NUCLEOTIDE SEQUENCE</scope>
    <source>
        <strain evidence="13">RBIC_L_NR</strain>
    </source>
</reference>
<comment type="similarity">
    <text evidence="3">Belongs to the SINA (Seven in absentia) family.</text>
</comment>
<dbReference type="InterPro" id="IPR013083">
    <property type="entry name" value="Znf_RING/FYVE/PHD"/>
</dbReference>
<dbReference type="InterPro" id="IPR049548">
    <property type="entry name" value="Sina-like_RING"/>
</dbReference>
<dbReference type="Proteomes" id="UP001162156">
    <property type="component" value="Unassembled WGS sequence"/>
</dbReference>
<evidence type="ECO:0000256" key="8">
    <source>
        <dbReference type="ARBA" id="ARBA00022786"/>
    </source>
</evidence>
<organism evidence="13 14">
    <name type="scientific">Rhamnusium bicolor</name>
    <dbReference type="NCBI Taxonomy" id="1586634"/>
    <lineage>
        <taxon>Eukaryota</taxon>
        <taxon>Metazoa</taxon>
        <taxon>Ecdysozoa</taxon>
        <taxon>Arthropoda</taxon>
        <taxon>Hexapoda</taxon>
        <taxon>Insecta</taxon>
        <taxon>Pterygota</taxon>
        <taxon>Neoptera</taxon>
        <taxon>Endopterygota</taxon>
        <taxon>Coleoptera</taxon>
        <taxon>Polyphaga</taxon>
        <taxon>Cucujiformia</taxon>
        <taxon>Chrysomeloidea</taxon>
        <taxon>Cerambycidae</taxon>
        <taxon>Lepturinae</taxon>
        <taxon>Rhagiini</taxon>
        <taxon>Rhamnusium</taxon>
    </lineage>
</organism>
<dbReference type="Pfam" id="PF21361">
    <property type="entry name" value="Sina_ZnF"/>
    <property type="match status" value="1"/>
</dbReference>
<protein>
    <recommendedName>
        <fullName evidence="4">RING-type E3 ubiquitin transferase</fullName>
        <ecNumber evidence="4">2.3.2.27</ecNumber>
    </recommendedName>
</protein>
<evidence type="ECO:0000313" key="14">
    <source>
        <dbReference type="Proteomes" id="UP001162156"/>
    </source>
</evidence>
<dbReference type="InterPro" id="IPR013010">
    <property type="entry name" value="Znf_SIAH"/>
</dbReference>
<evidence type="ECO:0000256" key="7">
    <source>
        <dbReference type="ARBA" id="ARBA00022771"/>
    </source>
</evidence>
<dbReference type="EC" id="2.3.2.27" evidence="4"/>
<keyword evidence="8" id="KW-0833">Ubl conjugation pathway</keyword>
<evidence type="ECO:0000313" key="13">
    <source>
        <dbReference type="EMBL" id="KAJ8928453.1"/>
    </source>
</evidence>
<feature type="domain" description="SIAH-type" evidence="12">
    <location>
        <begin position="67"/>
        <end position="128"/>
    </location>
</feature>
<comment type="caution">
    <text evidence="13">The sequence shown here is derived from an EMBL/GenBank/DDBJ whole genome shotgun (WGS) entry which is preliminary data.</text>
</comment>
<dbReference type="GO" id="GO:0005737">
    <property type="term" value="C:cytoplasm"/>
    <property type="evidence" value="ECO:0007669"/>
    <property type="project" value="TreeGrafter"/>
</dbReference>
<keyword evidence="7 10" id="KW-0863">Zinc-finger</keyword>
<evidence type="ECO:0000259" key="11">
    <source>
        <dbReference type="PROSITE" id="PS50089"/>
    </source>
</evidence>
<accession>A0AAV8WPQ5</accession>
<keyword evidence="9" id="KW-0862">Zinc</keyword>
<evidence type="ECO:0000259" key="12">
    <source>
        <dbReference type="PROSITE" id="PS51081"/>
    </source>
</evidence>
<evidence type="ECO:0000256" key="2">
    <source>
        <dbReference type="ARBA" id="ARBA00004906"/>
    </source>
</evidence>
<dbReference type="InterPro" id="IPR001841">
    <property type="entry name" value="Znf_RING"/>
</dbReference>
<comment type="pathway">
    <text evidence="2">Protein modification; protein ubiquitination.</text>
</comment>
<dbReference type="EMBL" id="JANEYF010005376">
    <property type="protein sequence ID" value="KAJ8928453.1"/>
    <property type="molecule type" value="Genomic_DNA"/>
</dbReference>
<evidence type="ECO:0000256" key="3">
    <source>
        <dbReference type="ARBA" id="ARBA00009119"/>
    </source>
</evidence>
<dbReference type="GO" id="GO:0008270">
    <property type="term" value="F:zinc ion binding"/>
    <property type="evidence" value="ECO:0007669"/>
    <property type="project" value="UniProtKB-KW"/>
</dbReference>
<evidence type="ECO:0000256" key="4">
    <source>
        <dbReference type="ARBA" id="ARBA00012483"/>
    </source>
</evidence>
<dbReference type="GO" id="GO:0061630">
    <property type="term" value="F:ubiquitin protein ligase activity"/>
    <property type="evidence" value="ECO:0007669"/>
    <property type="project" value="UniProtKB-EC"/>
</dbReference>
<dbReference type="PROSITE" id="PS51081">
    <property type="entry name" value="ZF_SIAH"/>
    <property type="match status" value="1"/>
</dbReference>
<dbReference type="PROSITE" id="PS50089">
    <property type="entry name" value="ZF_RING_2"/>
    <property type="match status" value="1"/>
</dbReference>
<sequence length="185" mass="21901">MTEALEKSLLEDLQCPVCDSYMCPPIRQCQKGHSICDHCFPKLKVCPKCRSPKSQARSFALEAIHSKLKIPCRYAIAGCNFVSLGEHIRNHECFCKLAPKSCPFRNYDDCHWKDITSKLKSHLMKKHSSNFYQKEKQRFLSQNFRNITNYHYIYVVIHAHKDFFRLTWDIDEITGDYEQFKCFYE</sequence>
<comment type="catalytic activity">
    <reaction evidence="1">
        <text>S-ubiquitinyl-[E2 ubiquitin-conjugating enzyme]-L-cysteine + [acceptor protein]-L-lysine = [E2 ubiquitin-conjugating enzyme]-L-cysteine + N(6)-ubiquitinyl-[acceptor protein]-L-lysine.</text>
        <dbReference type="EC" id="2.3.2.27"/>
    </reaction>
</comment>
<evidence type="ECO:0000256" key="9">
    <source>
        <dbReference type="ARBA" id="ARBA00022833"/>
    </source>
</evidence>
<dbReference type="Pfam" id="PF21362">
    <property type="entry name" value="Sina_RING"/>
    <property type="match status" value="1"/>
</dbReference>
<feature type="domain" description="RING-type" evidence="11">
    <location>
        <begin position="15"/>
        <end position="50"/>
    </location>
</feature>
<gene>
    <name evidence="13" type="ORF">NQ314_018990</name>
</gene>
<dbReference type="GO" id="GO:0043161">
    <property type="term" value="P:proteasome-mediated ubiquitin-dependent protein catabolic process"/>
    <property type="evidence" value="ECO:0007669"/>
    <property type="project" value="TreeGrafter"/>
</dbReference>
<keyword evidence="14" id="KW-1185">Reference proteome</keyword>
<evidence type="ECO:0000256" key="5">
    <source>
        <dbReference type="ARBA" id="ARBA00022679"/>
    </source>
</evidence>
<dbReference type="PANTHER" id="PTHR45877">
    <property type="entry name" value="E3 UBIQUITIN-PROTEIN LIGASE SIAH2"/>
    <property type="match status" value="1"/>
</dbReference>
<evidence type="ECO:0000256" key="10">
    <source>
        <dbReference type="PROSITE-ProRule" id="PRU00455"/>
    </source>
</evidence>
<keyword evidence="5" id="KW-0808">Transferase</keyword>
<dbReference type="GO" id="GO:0031624">
    <property type="term" value="F:ubiquitin conjugating enzyme binding"/>
    <property type="evidence" value="ECO:0007669"/>
    <property type="project" value="TreeGrafter"/>
</dbReference>
<proteinExistence type="inferred from homology"/>
<evidence type="ECO:0000256" key="6">
    <source>
        <dbReference type="ARBA" id="ARBA00022723"/>
    </source>
</evidence>
<dbReference type="PANTHER" id="PTHR45877:SF2">
    <property type="entry name" value="E3 UBIQUITIN-PROTEIN LIGASE SINA-RELATED"/>
    <property type="match status" value="1"/>
</dbReference>
<dbReference type="SUPFAM" id="SSF49599">
    <property type="entry name" value="TRAF domain-like"/>
    <property type="match status" value="1"/>
</dbReference>
<name>A0AAV8WPQ5_9CUCU</name>
<dbReference type="InterPro" id="IPR004162">
    <property type="entry name" value="SINA-like_animal"/>
</dbReference>
<dbReference type="Gene3D" id="3.30.40.10">
    <property type="entry name" value="Zinc/RING finger domain, C3HC4 (zinc finger)"/>
    <property type="match status" value="2"/>
</dbReference>
<dbReference type="AlphaFoldDB" id="A0AAV8WPQ5"/>
<evidence type="ECO:0000256" key="1">
    <source>
        <dbReference type="ARBA" id="ARBA00000900"/>
    </source>
</evidence>